<evidence type="ECO:0000313" key="1">
    <source>
        <dbReference type="EMBL" id="MBE9116716.1"/>
    </source>
</evidence>
<reference evidence="1" key="1">
    <citation type="submission" date="2020-10" db="EMBL/GenBank/DDBJ databases">
        <authorList>
            <person name="Castelo-Branco R."/>
            <person name="Eusebio N."/>
            <person name="Adriana R."/>
            <person name="Vieira A."/>
            <person name="Brugerolle De Fraissinette N."/>
            <person name="Rezende De Castro R."/>
            <person name="Schneider M.P."/>
            <person name="Vasconcelos V."/>
            <person name="Leao P.N."/>
        </authorList>
    </citation>
    <scope>NUCLEOTIDE SEQUENCE</scope>
    <source>
        <strain evidence="1">LEGE 07157</strain>
    </source>
</reference>
<accession>A0A8J7DWY8</accession>
<keyword evidence="2" id="KW-1185">Reference proteome</keyword>
<dbReference type="RefSeq" id="WP_194029802.1">
    <property type="nucleotide sequence ID" value="NZ_JADEWZ010000016.1"/>
</dbReference>
<sequence>MQFRCDGKYLLPRLPQVQFTSNVYDPEVLKALSQSWERREYPMERWSEAPNRH</sequence>
<dbReference type="EMBL" id="JADEWZ010000016">
    <property type="protein sequence ID" value="MBE9116716.1"/>
    <property type="molecule type" value="Genomic_DNA"/>
</dbReference>
<protein>
    <submittedName>
        <fullName evidence="1">Uncharacterized protein</fullName>
    </submittedName>
</protein>
<dbReference type="Proteomes" id="UP000654482">
    <property type="component" value="Unassembled WGS sequence"/>
</dbReference>
<organism evidence="1 2">
    <name type="scientific">Lusitaniella coriacea LEGE 07157</name>
    <dbReference type="NCBI Taxonomy" id="945747"/>
    <lineage>
        <taxon>Bacteria</taxon>
        <taxon>Bacillati</taxon>
        <taxon>Cyanobacteriota</taxon>
        <taxon>Cyanophyceae</taxon>
        <taxon>Spirulinales</taxon>
        <taxon>Lusitaniellaceae</taxon>
        <taxon>Lusitaniella</taxon>
    </lineage>
</organism>
<evidence type="ECO:0000313" key="2">
    <source>
        <dbReference type="Proteomes" id="UP000654482"/>
    </source>
</evidence>
<proteinExistence type="predicted"/>
<dbReference type="AlphaFoldDB" id="A0A8J7DWY8"/>
<comment type="caution">
    <text evidence="1">The sequence shown here is derived from an EMBL/GenBank/DDBJ whole genome shotgun (WGS) entry which is preliminary data.</text>
</comment>
<name>A0A8J7DWY8_9CYAN</name>
<gene>
    <name evidence="1" type="ORF">IQ249_12475</name>
</gene>